<dbReference type="Pfam" id="PF03717">
    <property type="entry name" value="PBP_dimer"/>
    <property type="match status" value="1"/>
</dbReference>
<dbReference type="GO" id="GO:0071555">
    <property type="term" value="P:cell wall organization"/>
    <property type="evidence" value="ECO:0007669"/>
    <property type="project" value="TreeGrafter"/>
</dbReference>
<evidence type="ECO:0000256" key="2">
    <source>
        <dbReference type="ARBA" id="ARBA00007171"/>
    </source>
</evidence>
<evidence type="ECO:0000313" key="7">
    <source>
        <dbReference type="EMBL" id="MBS5519260.1"/>
    </source>
</evidence>
<protein>
    <submittedName>
        <fullName evidence="7">Transpeptidase family protein</fullName>
    </submittedName>
</protein>
<dbReference type="InterPro" id="IPR036138">
    <property type="entry name" value="PBP_dimer_sf"/>
</dbReference>
<dbReference type="CDD" id="cd06575">
    <property type="entry name" value="PASTA_Pbp2x-like_2"/>
    <property type="match status" value="1"/>
</dbReference>
<comment type="caution">
    <text evidence="7">The sequence shown here is derived from an EMBL/GenBank/DDBJ whole genome shotgun (WGS) entry which is preliminary data.</text>
</comment>
<dbReference type="Gene3D" id="3.90.1310.10">
    <property type="entry name" value="Penicillin-binding protein 2a (Domain 2)"/>
    <property type="match status" value="1"/>
</dbReference>
<evidence type="ECO:0000256" key="1">
    <source>
        <dbReference type="ARBA" id="ARBA00004370"/>
    </source>
</evidence>
<dbReference type="AlphaFoldDB" id="A0A943I0V4"/>
<dbReference type="InterPro" id="IPR001460">
    <property type="entry name" value="PCN-bd_Tpept"/>
</dbReference>
<evidence type="ECO:0000259" key="6">
    <source>
        <dbReference type="PROSITE" id="PS51178"/>
    </source>
</evidence>
<feature type="compositionally biased region" description="Basic residues" evidence="4">
    <location>
        <begin position="1"/>
        <end position="15"/>
    </location>
</feature>
<comment type="subcellular location">
    <subcellularLocation>
        <location evidence="1">Membrane</location>
    </subcellularLocation>
</comment>
<comment type="similarity">
    <text evidence="2">Belongs to the transpeptidase family.</text>
</comment>
<dbReference type="GO" id="GO:0008658">
    <property type="term" value="F:penicillin binding"/>
    <property type="evidence" value="ECO:0007669"/>
    <property type="project" value="InterPro"/>
</dbReference>
<keyword evidence="3 5" id="KW-0472">Membrane</keyword>
<dbReference type="SUPFAM" id="SSF56519">
    <property type="entry name" value="Penicillin binding protein dimerisation domain"/>
    <property type="match status" value="1"/>
</dbReference>
<feature type="domain" description="PASTA" evidence="6">
    <location>
        <begin position="671"/>
        <end position="729"/>
    </location>
</feature>
<accession>A0A943I0V4</accession>
<dbReference type="Gene3D" id="3.40.710.10">
    <property type="entry name" value="DD-peptidase/beta-lactamase superfamily"/>
    <property type="match status" value="1"/>
</dbReference>
<dbReference type="Gene3D" id="3.30.10.20">
    <property type="match status" value="1"/>
</dbReference>
<sequence>MKHPFFNFFRKKKQKKAPEGPSFPQWNRPSGRRRQSSETDRAFSASAAHERSRRILTLERDRGTLKQGQERSRILSLAMVLFVGAIILQLVNLQFVQKDFLAHWALNQISGENLEIVPRGSIVDRNGEELAVSVASRSLYVNPQELVDDPDRWPKGKMPVRDVRQVAANRLSPILQMPASELMELFTDKQRMFLWVKRTLDPRVAQEVSEVLDEEKIPGFHFKEESKRYYPKDNLAAQVIGFVGIDDKGLEGVEASMDTYLRGVKEKQTNYTDAKGNLIGPSGLNEVQIQRKNTVQLTIDARMQFILERGLDEAIKKTKAASAAAILMDPNTGEILGMASRPTFDPNHFDDASSEAYMNRGVGIIYEPGSVFKPIMGSAGLMEKIITPETPFHDEGSIDVGGRRIRNWDGRGLGNIKFEDIIKFSVNTGMASLGLKLGGEKETEYAKRFGFGEATGTDVPGEEVGILYNPKDMVPSDVATMGIGQGIAVTPLQMLRAICAIANGGNLVRPYVVKKVTSPDGKVIKENKTQVDRQVITPEVASQMRAMMEKVVSEGGGKSAQIKGYKIAGKTGTAEKLSPKGGYIPGVYIASFVGFVPSDNPRYAMIIMIDSPKGAYYGAQVSAPIFRDTLQQILVAQGVQPSNKANLKTMDSLAKKDDGKEGALPSLVPSGEKAVRLPNLAGWSLRETMEILQKGGLKLLPIGSGTSFKQSPPPGTTLHEGDAVTVWFR</sequence>
<evidence type="ECO:0000256" key="5">
    <source>
        <dbReference type="SAM" id="Phobius"/>
    </source>
</evidence>
<dbReference type="SUPFAM" id="SSF56601">
    <property type="entry name" value="beta-lactamase/transpeptidase-like"/>
    <property type="match status" value="1"/>
</dbReference>
<dbReference type="InterPro" id="IPR012338">
    <property type="entry name" value="Beta-lactam/transpept-like"/>
</dbReference>
<dbReference type="PROSITE" id="PS51178">
    <property type="entry name" value="PASTA"/>
    <property type="match status" value="1"/>
</dbReference>
<dbReference type="PANTHER" id="PTHR30627">
    <property type="entry name" value="PEPTIDOGLYCAN D,D-TRANSPEPTIDASE"/>
    <property type="match status" value="1"/>
</dbReference>
<dbReference type="Pfam" id="PF00905">
    <property type="entry name" value="Transpeptidase"/>
    <property type="match status" value="1"/>
</dbReference>
<dbReference type="InterPro" id="IPR005543">
    <property type="entry name" value="PASTA_dom"/>
</dbReference>
<dbReference type="SMART" id="SM00740">
    <property type="entry name" value="PASTA"/>
    <property type="match status" value="1"/>
</dbReference>
<dbReference type="SUPFAM" id="SSF54184">
    <property type="entry name" value="Penicillin-binding protein 2x (pbp-2x), c-terminal domain"/>
    <property type="match status" value="1"/>
</dbReference>
<feature type="transmembrane region" description="Helical" evidence="5">
    <location>
        <begin position="74"/>
        <end position="91"/>
    </location>
</feature>
<dbReference type="Gene3D" id="3.30.450.330">
    <property type="match status" value="1"/>
</dbReference>
<dbReference type="PANTHER" id="PTHR30627:SF1">
    <property type="entry name" value="PEPTIDOGLYCAN D,D-TRANSPEPTIDASE FTSI"/>
    <property type="match status" value="1"/>
</dbReference>
<organism evidence="7 8">
    <name type="scientific">Acidaminococcus intestini</name>
    <dbReference type="NCBI Taxonomy" id="187327"/>
    <lineage>
        <taxon>Bacteria</taxon>
        <taxon>Bacillati</taxon>
        <taxon>Bacillota</taxon>
        <taxon>Negativicutes</taxon>
        <taxon>Acidaminococcales</taxon>
        <taxon>Acidaminococcaceae</taxon>
        <taxon>Acidaminococcus</taxon>
    </lineage>
</organism>
<name>A0A943I0V4_9FIRM</name>
<feature type="region of interest" description="Disordered" evidence="4">
    <location>
        <begin position="1"/>
        <end position="48"/>
    </location>
</feature>
<gene>
    <name evidence="7" type="ORF">KHX13_02845</name>
</gene>
<evidence type="ECO:0000256" key="3">
    <source>
        <dbReference type="ARBA" id="ARBA00023136"/>
    </source>
</evidence>
<dbReference type="Proteomes" id="UP000754226">
    <property type="component" value="Unassembled WGS sequence"/>
</dbReference>
<keyword evidence="5" id="KW-0812">Transmembrane</keyword>
<dbReference type="InterPro" id="IPR005311">
    <property type="entry name" value="PBP_dimer"/>
</dbReference>
<evidence type="ECO:0000313" key="8">
    <source>
        <dbReference type="Proteomes" id="UP000754226"/>
    </source>
</evidence>
<dbReference type="Pfam" id="PF03793">
    <property type="entry name" value="PASTA"/>
    <property type="match status" value="1"/>
</dbReference>
<dbReference type="EMBL" id="JAGZCZ010000003">
    <property type="protein sequence ID" value="MBS5519260.1"/>
    <property type="molecule type" value="Genomic_DNA"/>
</dbReference>
<evidence type="ECO:0000256" key="4">
    <source>
        <dbReference type="SAM" id="MobiDB-lite"/>
    </source>
</evidence>
<dbReference type="GO" id="GO:0005886">
    <property type="term" value="C:plasma membrane"/>
    <property type="evidence" value="ECO:0007669"/>
    <property type="project" value="TreeGrafter"/>
</dbReference>
<dbReference type="InterPro" id="IPR050515">
    <property type="entry name" value="Beta-lactam/transpept"/>
</dbReference>
<reference evidence="7" key="1">
    <citation type="submission" date="2021-02" db="EMBL/GenBank/DDBJ databases">
        <title>Infant gut strain persistence is associated with maternal origin, phylogeny, and functional potential including surface adhesion and iron acquisition.</title>
        <authorList>
            <person name="Lou Y.C."/>
        </authorList>
    </citation>
    <scope>NUCLEOTIDE SEQUENCE</scope>
    <source>
        <strain evidence="7">L3_106_000M1_dasL3_106_000M1_concoct_15</strain>
    </source>
</reference>
<proteinExistence type="inferred from homology"/>
<keyword evidence="5" id="KW-1133">Transmembrane helix</keyword>